<feature type="region of interest" description="Disordered" evidence="1">
    <location>
        <begin position="1390"/>
        <end position="1439"/>
    </location>
</feature>
<dbReference type="InterPro" id="IPR029480">
    <property type="entry name" value="Transpos_assoc"/>
</dbReference>
<reference evidence="4" key="1">
    <citation type="submission" date="2018-02" db="EMBL/GenBank/DDBJ databases">
        <authorList>
            <person name="Cohen D.B."/>
            <person name="Kent A.D."/>
        </authorList>
    </citation>
    <scope>NUCLEOTIDE SEQUENCE</scope>
</reference>
<feature type="compositionally biased region" description="Basic and acidic residues" evidence="1">
    <location>
        <begin position="1390"/>
        <end position="1412"/>
    </location>
</feature>
<sequence length="1439" mass="164689">MDKSWMILGKTTNGRMSPQYFEGVDSFINFAKAVVDKNGNIPCPCLNCVNIYRQTLGTVQVHLVQRGIMQTYIKWYEHGEPRVSNNTHCNEMSDTDCTSGIDALVEDQMRGQYNDMAQDEVQDEEVRNFDKLLDDAKREVYPGCTDYTLLKFVIEMMNVKVMTNLTNKGLDMILDLLIKLLPKGNLVPRSTYEAKKILRDLGLSYEHIHACKNDCALFWKENANLDECPVCKESRYKVNHAGGMKIAHKVLRYFPLTPRLRRLYMSRKRAEDMRWYKDKRVDDGVSRHPADSEEWKEFDVQHPEFALEPRNVRLGLATDGFNPFGNMNNSYSMWPVILIPYNLPPWLVMKEPFFMLSLLIPGPHQPGNDIDVYLRPLVDELKELWQDGALTYDASSGMTFQMHVALLWTIHDYPGFGNVSGWRTKGYHACHTCNDKPHSESLESKIGYTNHRGYLPVNHPWRRSRAFNGKVEKRTRSLELPVETIKEQLENMPSITLGKNPNGKRSREVIGEPNWKKVSILYELPYWMNKKLKHNIDVMHVEKNISESTFGTMLGIDGKNKDTDKARMDLKKMNIRQELHLKERPDGSYVKPKAIFSLTPKERDGFYDFLKSVKYPDGYAANISRSVNTRNGRLSGLKSHDCHVLLQRVLPIGMRGFVDKDISIILFELGSFFQDLCSRTLRRSDLEKLEERIVIILCKLEKFFPPAFFDVMVHLAVHLPREAILGGPVQYRWMYPIERFLGTLKGYVSNRARPEGSIAEAYILKECITFCSMYLDGIETVHNRRERNEDCGECSTGLTVFTQTARPIGLITRAGELSREFCDIAHWGDGSLEATDQLWSLANGPNLLVKKYSACIVNSVRFHTRDLDNRRISQNSGVSAEGEHEGQMHNFYGHLSNIWELEYMLHNKVVLFQCEWYNTGNTGRRKTIRTETHCTSIDVNLGKLCNVSNIGECLMYLRLVMENLMIIWKLMMHSNKKPLPDVVPIDIGDNIQYCRDDVEPEVIREYEITEEHRENNENEEHDILDDDMDPDMDYDILARIKDNQEKLESLGLKQLATFVPRNSAQLKCTNAKMKRVSAEIDDDDDYVPSICDNDNDDESSSSSMHEVIGMLDSEGDSLTPHILEGDSPAPQVHGAVALSTDTPSSTVASTSRRTRGLTRGIRVQTLVDKDGKLPVPFPQDLCGPVGKHASKLSSQLGVLVRTSVPDSECVQDLFKLQGDPEKITKSLNRSAGRKLGDHKSKLFTKYKKIVENKGKDYARNHPPSNSTTEKWIGLIDGNWSNKDWLRHRNEGELPTLSTMYRETHFNPKKNQWVTPECEGRYEEILRVQEEHLADPNTIPLTPEEVSIRVFKPRSGYVKGLGMRPSSSFKTKSSTAYVKQLEECIIELQETNRRQEEERKKERDEREKEKEKVSSIIEFLKGHGFPGAESLGSGGSSSAD</sequence>
<dbReference type="InterPro" id="IPR025452">
    <property type="entry name" value="DUF4218"/>
</dbReference>
<feature type="domain" description="Transposase-associated" evidence="3">
    <location>
        <begin position="3"/>
        <end position="80"/>
    </location>
</feature>
<dbReference type="Pfam" id="PF13960">
    <property type="entry name" value="DUF4218"/>
    <property type="match status" value="1"/>
</dbReference>
<dbReference type="PANTHER" id="PTHR10775">
    <property type="entry name" value="OS08G0208400 PROTEIN"/>
    <property type="match status" value="1"/>
</dbReference>
<evidence type="ECO:0000256" key="1">
    <source>
        <dbReference type="SAM" id="MobiDB-lite"/>
    </source>
</evidence>
<evidence type="ECO:0008006" key="5">
    <source>
        <dbReference type="Google" id="ProtNLM"/>
    </source>
</evidence>
<protein>
    <recommendedName>
        <fullName evidence="5">Transposase-associated domain-containing protein</fullName>
    </recommendedName>
</protein>
<evidence type="ECO:0000259" key="3">
    <source>
        <dbReference type="Pfam" id="PF13963"/>
    </source>
</evidence>
<dbReference type="Pfam" id="PF02992">
    <property type="entry name" value="Transposase_21"/>
    <property type="match status" value="1"/>
</dbReference>
<proteinExistence type="predicted"/>
<evidence type="ECO:0000259" key="2">
    <source>
        <dbReference type="Pfam" id="PF13960"/>
    </source>
</evidence>
<dbReference type="InterPro" id="IPR004242">
    <property type="entry name" value="Transposase_21"/>
</dbReference>
<dbReference type="Pfam" id="PF13963">
    <property type="entry name" value="Transpos_assoc"/>
    <property type="match status" value="1"/>
</dbReference>
<evidence type="ECO:0000313" key="4">
    <source>
        <dbReference type="EMBL" id="SPD07174.1"/>
    </source>
</evidence>
<gene>
    <name evidence="4" type="ORF">FSB_LOCUS35056</name>
</gene>
<dbReference type="PANTHER" id="PTHR10775:SF185">
    <property type="entry name" value="OS08G0208400 PROTEIN"/>
    <property type="match status" value="1"/>
</dbReference>
<accession>A0A2N9H6I5</accession>
<feature type="domain" description="DUF4218" evidence="2">
    <location>
        <begin position="676"/>
        <end position="788"/>
    </location>
</feature>
<name>A0A2N9H6I5_FAGSY</name>
<dbReference type="EMBL" id="OIVN01002887">
    <property type="protein sequence ID" value="SPD07174.1"/>
    <property type="molecule type" value="Genomic_DNA"/>
</dbReference>
<organism evidence="4">
    <name type="scientific">Fagus sylvatica</name>
    <name type="common">Beechnut</name>
    <dbReference type="NCBI Taxonomy" id="28930"/>
    <lineage>
        <taxon>Eukaryota</taxon>
        <taxon>Viridiplantae</taxon>
        <taxon>Streptophyta</taxon>
        <taxon>Embryophyta</taxon>
        <taxon>Tracheophyta</taxon>
        <taxon>Spermatophyta</taxon>
        <taxon>Magnoliopsida</taxon>
        <taxon>eudicotyledons</taxon>
        <taxon>Gunneridae</taxon>
        <taxon>Pentapetalae</taxon>
        <taxon>rosids</taxon>
        <taxon>fabids</taxon>
        <taxon>Fagales</taxon>
        <taxon>Fagaceae</taxon>
        <taxon>Fagus</taxon>
    </lineage>
</organism>